<dbReference type="Proteomes" id="UP000219636">
    <property type="component" value="Unassembled WGS sequence"/>
</dbReference>
<reference evidence="2" key="1">
    <citation type="submission" date="2017-08" db="EMBL/GenBank/DDBJ databases">
        <authorList>
            <person name="Varghese N."/>
            <person name="Submissions S."/>
        </authorList>
    </citation>
    <scope>NUCLEOTIDE SEQUENCE [LARGE SCALE GENOMIC DNA]</scope>
    <source>
        <strain evidence="2">JC22</strain>
    </source>
</reference>
<dbReference type="Gene3D" id="3.90.640.10">
    <property type="entry name" value="Actin, Chain A, domain 4"/>
    <property type="match status" value="1"/>
</dbReference>
<dbReference type="EMBL" id="OBMQ01000005">
    <property type="protein sequence ID" value="SOC09087.1"/>
    <property type="molecule type" value="Genomic_DNA"/>
</dbReference>
<proteinExistence type="predicted"/>
<gene>
    <name evidence="1" type="ORF">SAMN05880501_105177</name>
</gene>
<keyword evidence="2" id="KW-1185">Reference proteome</keyword>
<accession>A0A285SM37</accession>
<dbReference type="SUPFAM" id="SSF53067">
    <property type="entry name" value="Actin-like ATPase domain"/>
    <property type="match status" value="1"/>
</dbReference>
<protein>
    <submittedName>
        <fullName evidence="1">Uncharacterized protein</fullName>
    </submittedName>
</protein>
<dbReference type="RefSeq" id="WP_141396954.1">
    <property type="nucleotide sequence ID" value="NZ_OBMQ01000005.1"/>
</dbReference>
<evidence type="ECO:0000313" key="1">
    <source>
        <dbReference type="EMBL" id="SOC09087.1"/>
    </source>
</evidence>
<dbReference type="AlphaFoldDB" id="A0A285SM37"/>
<name>A0A285SM37_9BACL</name>
<dbReference type="InterPro" id="IPR043129">
    <property type="entry name" value="ATPase_NBD"/>
</dbReference>
<sequence length="517" mass="59176">MKIGIDFGNKTFTLMRVLNNGIEPVPNILPNGFGKPQEAYPAIFTYNNDNWLLTDEQNEESLTNIVQALQEEQEITSEVRTIDALTGGLKTIRQIIEQNHPGQNIEEVIYSTPLHHNEIHTSLFHAMQEAGWPVTDHQQGLKEAIAAIFGSGLYDDLTAMIGASRTILVLDGKTHELTATIYTVTVTANEENAIHFNFYQLNGQTMENLGGFYIEQIMAHQLKQIAAEKGNLDITQYAQKEWLNLVDYIKNLFLVESEPYIAYDFTFNDGTPWQQPETIDSQLVYGAFRGEPYLDEKGESIQRNLEIELHNFIYKLCDEGGITTDQLTDLVMVGGTFRLPFWRETIQAILPNVQVVNPPDNLSEVAIVGRGCAQVLLWKEQYQLTYTERHRSGNYIGISYRELEGVEKFKPLLDVDKKLDTKSAIIFVKIPTDYPLVMEVYRGQQTESLDHCEKVTYLRFLHTTLAKQIELDYVGFCFTLNEQGEVYYEIQHPYTNEVLIREEIISDFRAKEGQLIY</sequence>
<dbReference type="Gene3D" id="3.30.420.40">
    <property type="match status" value="2"/>
</dbReference>
<organism evidence="1 2">
    <name type="scientific">Ureibacillus xyleni</name>
    <dbReference type="NCBI Taxonomy" id="614648"/>
    <lineage>
        <taxon>Bacteria</taxon>
        <taxon>Bacillati</taxon>
        <taxon>Bacillota</taxon>
        <taxon>Bacilli</taxon>
        <taxon>Bacillales</taxon>
        <taxon>Caryophanaceae</taxon>
        <taxon>Ureibacillus</taxon>
    </lineage>
</organism>
<evidence type="ECO:0000313" key="2">
    <source>
        <dbReference type="Proteomes" id="UP000219636"/>
    </source>
</evidence>